<comment type="catalytic activity">
    <reaction evidence="1">
        <text>ATP + protein L-histidine = ADP + protein N-phospho-L-histidine.</text>
        <dbReference type="EC" id="2.7.13.3"/>
    </reaction>
</comment>
<evidence type="ECO:0000256" key="10">
    <source>
        <dbReference type="ARBA" id="ARBA00023136"/>
    </source>
</evidence>
<dbReference type="InterPro" id="IPR036890">
    <property type="entry name" value="HATPase_C_sf"/>
</dbReference>
<evidence type="ECO:0000256" key="5">
    <source>
        <dbReference type="ARBA" id="ARBA00022679"/>
    </source>
</evidence>
<evidence type="ECO:0000259" key="14">
    <source>
        <dbReference type="PROSITE" id="PS50885"/>
    </source>
</evidence>
<dbReference type="Pfam" id="PF02518">
    <property type="entry name" value="HATPase_c"/>
    <property type="match status" value="1"/>
</dbReference>
<evidence type="ECO:0000256" key="4">
    <source>
        <dbReference type="ARBA" id="ARBA00022553"/>
    </source>
</evidence>
<name>A0A7Y9ITD5_9BURK</name>
<evidence type="ECO:0000256" key="3">
    <source>
        <dbReference type="ARBA" id="ARBA00012438"/>
    </source>
</evidence>
<dbReference type="PROSITE" id="PS50885">
    <property type="entry name" value="HAMP"/>
    <property type="match status" value="1"/>
</dbReference>
<keyword evidence="16" id="KW-1185">Reference proteome</keyword>
<dbReference type="AlphaFoldDB" id="A0A7Y9ITD5"/>
<dbReference type="PROSITE" id="PS50109">
    <property type="entry name" value="HIS_KIN"/>
    <property type="match status" value="1"/>
</dbReference>
<evidence type="ECO:0000256" key="2">
    <source>
        <dbReference type="ARBA" id="ARBA00004370"/>
    </source>
</evidence>
<accession>A0A7Y9ITD5</accession>
<evidence type="ECO:0000256" key="6">
    <source>
        <dbReference type="ARBA" id="ARBA00022692"/>
    </source>
</evidence>
<dbReference type="Proteomes" id="UP000542125">
    <property type="component" value="Unassembled WGS sequence"/>
</dbReference>
<dbReference type="Pfam" id="PF00512">
    <property type="entry name" value="HisKA"/>
    <property type="match status" value="1"/>
</dbReference>
<feature type="transmembrane region" description="Helical" evidence="12">
    <location>
        <begin position="30"/>
        <end position="50"/>
    </location>
</feature>
<dbReference type="CDD" id="cd00082">
    <property type="entry name" value="HisKA"/>
    <property type="match status" value="1"/>
</dbReference>
<dbReference type="InterPro" id="IPR005467">
    <property type="entry name" value="His_kinase_dom"/>
</dbReference>
<dbReference type="InterPro" id="IPR013727">
    <property type="entry name" value="2CSK_N"/>
</dbReference>
<dbReference type="InterPro" id="IPR003660">
    <property type="entry name" value="HAMP_dom"/>
</dbReference>
<evidence type="ECO:0000256" key="8">
    <source>
        <dbReference type="ARBA" id="ARBA00022989"/>
    </source>
</evidence>
<dbReference type="InterPro" id="IPR050428">
    <property type="entry name" value="TCS_sensor_his_kinase"/>
</dbReference>
<dbReference type="InterPro" id="IPR036097">
    <property type="entry name" value="HisK_dim/P_sf"/>
</dbReference>
<dbReference type="SMART" id="SM00387">
    <property type="entry name" value="HATPase_c"/>
    <property type="match status" value="1"/>
</dbReference>
<dbReference type="GO" id="GO:0000155">
    <property type="term" value="F:phosphorelay sensor kinase activity"/>
    <property type="evidence" value="ECO:0007669"/>
    <property type="project" value="InterPro"/>
</dbReference>
<feature type="domain" description="HAMP" evidence="14">
    <location>
        <begin position="204"/>
        <end position="256"/>
    </location>
</feature>
<comment type="subcellular location">
    <subcellularLocation>
        <location evidence="2">Membrane</location>
    </subcellularLocation>
</comment>
<evidence type="ECO:0000256" key="11">
    <source>
        <dbReference type="SAM" id="MobiDB-lite"/>
    </source>
</evidence>
<dbReference type="PRINTS" id="PR00344">
    <property type="entry name" value="BCTRLSENSOR"/>
</dbReference>
<evidence type="ECO:0000256" key="9">
    <source>
        <dbReference type="ARBA" id="ARBA00023012"/>
    </source>
</evidence>
<gene>
    <name evidence="15" type="ORF">FHW18_001973</name>
</gene>
<feature type="domain" description="Histidine kinase" evidence="13">
    <location>
        <begin position="264"/>
        <end position="484"/>
    </location>
</feature>
<dbReference type="InterPro" id="IPR003661">
    <property type="entry name" value="HisK_dim/P_dom"/>
</dbReference>
<keyword evidence="7 15" id="KW-0418">Kinase</keyword>
<keyword evidence="6 12" id="KW-0812">Transmembrane</keyword>
<dbReference type="SUPFAM" id="SSF55874">
    <property type="entry name" value="ATPase domain of HSP90 chaperone/DNA topoisomerase II/histidine kinase"/>
    <property type="match status" value="1"/>
</dbReference>
<keyword evidence="8 12" id="KW-1133">Transmembrane helix</keyword>
<dbReference type="GO" id="GO:0005886">
    <property type="term" value="C:plasma membrane"/>
    <property type="evidence" value="ECO:0007669"/>
    <property type="project" value="TreeGrafter"/>
</dbReference>
<reference evidence="15 16" key="1">
    <citation type="submission" date="2020-07" db="EMBL/GenBank/DDBJ databases">
        <title>Genomic Encyclopedia of Type Strains, Phase IV (KMG-V): Genome sequencing to study the core and pangenomes of soil and plant-associated prokaryotes.</title>
        <authorList>
            <person name="Whitman W."/>
        </authorList>
    </citation>
    <scope>NUCLEOTIDE SEQUENCE [LARGE SCALE GENOMIC DNA]</scope>
    <source>
        <strain evidence="15 16">SAS40</strain>
    </source>
</reference>
<keyword evidence="9" id="KW-0902">Two-component regulatory system</keyword>
<evidence type="ECO:0000256" key="7">
    <source>
        <dbReference type="ARBA" id="ARBA00022777"/>
    </source>
</evidence>
<dbReference type="PANTHER" id="PTHR45436">
    <property type="entry name" value="SENSOR HISTIDINE KINASE YKOH"/>
    <property type="match status" value="1"/>
</dbReference>
<dbReference type="InterPro" id="IPR004358">
    <property type="entry name" value="Sig_transdc_His_kin-like_C"/>
</dbReference>
<dbReference type="EMBL" id="JACBYR010000001">
    <property type="protein sequence ID" value="NYE82702.1"/>
    <property type="molecule type" value="Genomic_DNA"/>
</dbReference>
<evidence type="ECO:0000259" key="13">
    <source>
        <dbReference type="PROSITE" id="PS50109"/>
    </source>
</evidence>
<dbReference type="CDD" id="cd00075">
    <property type="entry name" value="HATPase"/>
    <property type="match status" value="1"/>
</dbReference>
<evidence type="ECO:0000313" key="15">
    <source>
        <dbReference type="EMBL" id="NYE82702.1"/>
    </source>
</evidence>
<dbReference type="PANTHER" id="PTHR45436:SF1">
    <property type="entry name" value="SENSOR PROTEIN QSEC"/>
    <property type="match status" value="1"/>
</dbReference>
<proteinExistence type="predicted"/>
<feature type="transmembrane region" description="Helical" evidence="12">
    <location>
        <begin position="180"/>
        <end position="203"/>
    </location>
</feature>
<dbReference type="InterPro" id="IPR003594">
    <property type="entry name" value="HATPase_dom"/>
</dbReference>
<feature type="region of interest" description="Disordered" evidence="11">
    <location>
        <begin position="461"/>
        <end position="491"/>
    </location>
</feature>
<keyword evidence="4" id="KW-0597">Phosphoprotein</keyword>
<dbReference type="Gene3D" id="1.10.287.130">
    <property type="match status" value="1"/>
</dbReference>
<sequence>MNDDSEGLDPAAVAPPETQARSLFGEILDWMLAPLFLLWPMSVAITYVVAQSIAVVPYDRGLANSVLVLAQQVKEVNGRARLTLPVPAREMLRADETDTVFYQALGTRGEYLGGDRELPLPPGAERPLPGIVQYRDDTVRGFSVRVAYTWVSLPTLADGQPALVQVAETLEKRSQLANEIIKGVIIPQFVILPLAVLLVWFGLSRGIAPLNKLQARLRARRPDDLSPINEREAPQEIAPLVAAMNDLLQRLSSNVEAQKRFVADAAHQMKTPLAGIRTQAELALRNASPEDMEASLRQLISGAERATRLVNQLLALARAEDPRNPSNLHSDIDLQAIAQEQTQNWVHEAMARDIDLGLEGEDGPVRIRGNALLLAELLNNLIDNALRYTPRGGTVTVRVRVTPTQAILEVEDSGPGIPEAEREMVFDRFYRVLGTATDGSGLGLAIVREIAQQHGAAITVTGNSQPGSGAGPGTRIATAFGRSGVSDPEIN</sequence>
<dbReference type="SMART" id="SM00388">
    <property type="entry name" value="HisKA"/>
    <property type="match status" value="1"/>
</dbReference>
<dbReference type="SUPFAM" id="SSF47384">
    <property type="entry name" value="Homodimeric domain of signal transducing histidine kinase"/>
    <property type="match status" value="1"/>
</dbReference>
<protein>
    <recommendedName>
        <fullName evidence="3">histidine kinase</fullName>
        <ecNumber evidence="3">2.7.13.3</ecNumber>
    </recommendedName>
</protein>
<dbReference type="EC" id="2.7.13.3" evidence="3"/>
<evidence type="ECO:0000256" key="12">
    <source>
        <dbReference type="SAM" id="Phobius"/>
    </source>
</evidence>
<dbReference type="Gene3D" id="3.30.565.10">
    <property type="entry name" value="Histidine kinase-like ATPase, C-terminal domain"/>
    <property type="match status" value="1"/>
</dbReference>
<keyword evidence="5 15" id="KW-0808">Transferase</keyword>
<organism evidence="15 16">
    <name type="scientific">Pigmentiphaga litoralis</name>
    <dbReference type="NCBI Taxonomy" id="516702"/>
    <lineage>
        <taxon>Bacteria</taxon>
        <taxon>Pseudomonadati</taxon>
        <taxon>Pseudomonadota</taxon>
        <taxon>Betaproteobacteria</taxon>
        <taxon>Burkholderiales</taxon>
        <taxon>Alcaligenaceae</taxon>
        <taxon>Pigmentiphaga</taxon>
    </lineage>
</organism>
<evidence type="ECO:0000313" key="16">
    <source>
        <dbReference type="Proteomes" id="UP000542125"/>
    </source>
</evidence>
<comment type="caution">
    <text evidence="15">The sequence shown here is derived from an EMBL/GenBank/DDBJ whole genome shotgun (WGS) entry which is preliminary data.</text>
</comment>
<evidence type="ECO:0000256" key="1">
    <source>
        <dbReference type="ARBA" id="ARBA00000085"/>
    </source>
</evidence>
<keyword evidence="10 12" id="KW-0472">Membrane</keyword>
<dbReference type="Pfam" id="PF08521">
    <property type="entry name" value="2CSK_N"/>
    <property type="match status" value="1"/>
</dbReference>